<comment type="caution">
    <text evidence="4">The sequence shown here is derived from an EMBL/GenBank/DDBJ whole genome shotgun (WGS) entry which is preliminary data.</text>
</comment>
<organism evidence="4 5">
    <name type="scientific">Natronocalculus amylovorans</name>
    <dbReference type="NCBI Taxonomy" id="2917812"/>
    <lineage>
        <taxon>Archaea</taxon>
        <taxon>Methanobacteriati</taxon>
        <taxon>Methanobacteriota</taxon>
        <taxon>Stenosarchaea group</taxon>
        <taxon>Halobacteria</taxon>
        <taxon>Halobacteriales</taxon>
        <taxon>Haloferacaceae</taxon>
        <taxon>Natronocalculus</taxon>
    </lineage>
</organism>
<evidence type="ECO:0000313" key="4">
    <source>
        <dbReference type="EMBL" id="MCL9816855.1"/>
    </source>
</evidence>
<protein>
    <submittedName>
        <fullName evidence="4">Class I SAM-dependent methyltransferase</fullName>
    </submittedName>
</protein>
<reference evidence="4" key="1">
    <citation type="journal article" date="2022" name="Syst. Appl. Microbiol.">
        <title>Natronocalculus amylovorans gen. nov., sp. nov., and Natranaeroarchaeum aerophilus sp. nov., dominant culturable amylolytic natronoarchaea from hypersaline soda lakes in southwestern Siberia.</title>
        <authorList>
            <person name="Sorokin D.Y."/>
            <person name="Elcheninov A.G."/>
            <person name="Khizhniak T.V."/>
            <person name="Koenen M."/>
            <person name="Bale N.J."/>
            <person name="Damste J.S.S."/>
            <person name="Kublanov I.V."/>
        </authorList>
    </citation>
    <scope>NUCLEOTIDE SEQUENCE</scope>
    <source>
        <strain evidence="4">AArc-St2</strain>
    </source>
</reference>
<dbReference type="CDD" id="cd02440">
    <property type="entry name" value="AdoMet_MTases"/>
    <property type="match status" value="1"/>
</dbReference>
<dbReference type="GO" id="GO:0008168">
    <property type="term" value="F:methyltransferase activity"/>
    <property type="evidence" value="ECO:0007669"/>
    <property type="project" value="UniProtKB-KW"/>
</dbReference>
<reference evidence="4" key="2">
    <citation type="submission" date="2022-02" db="EMBL/GenBank/DDBJ databases">
        <authorList>
            <person name="Elcheninov A.G."/>
            <person name="Sorokin D.Y."/>
            <person name="Kublanov I.V."/>
        </authorList>
    </citation>
    <scope>NUCLEOTIDE SEQUENCE</scope>
    <source>
        <strain evidence="4">AArc-St2</strain>
    </source>
</reference>
<proteinExistence type="predicted"/>
<accession>A0AAE3FX78</accession>
<dbReference type="RefSeq" id="WP_250583727.1">
    <property type="nucleotide sequence ID" value="NZ_JAKRVX010000002.1"/>
</dbReference>
<dbReference type="GO" id="GO:0032259">
    <property type="term" value="P:methylation"/>
    <property type="evidence" value="ECO:0007669"/>
    <property type="project" value="UniProtKB-KW"/>
</dbReference>
<keyword evidence="1 4" id="KW-0489">Methyltransferase</keyword>
<dbReference type="InterPro" id="IPR029063">
    <property type="entry name" value="SAM-dependent_MTases_sf"/>
</dbReference>
<dbReference type="PANTHER" id="PTHR43861:SF1">
    <property type="entry name" value="TRANS-ACONITATE 2-METHYLTRANSFERASE"/>
    <property type="match status" value="1"/>
</dbReference>
<evidence type="ECO:0000259" key="3">
    <source>
        <dbReference type="Pfam" id="PF13649"/>
    </source>
</evidence>
<keyword evidence="2" id="KW-0808">Transferase</keyword>
<evidence type="ECO:0000256" key="1">
    <source>
        <dbReference type="ARBA" id="ARBA00022603"/>
    </source>
</evidence>
<dbReference type="EMBL" id="JAKRVX010000002">
    <property type="protein sequence ID" value="MCL9816855.1"/>
    <property type="molecule type" value="Genomic_DNA"/>
</dbReference>
<dbReference type="AlphaFoldDB" id="A0AAE3FX78"/>
<dbReference type="Gene3D" id="3.40.50.150">
    <property type="entry name" value="Vaccinia Virus protein VP39"/>
    <property type="match status" value="1"/>
</dbReference>
<evidence type="ECO:0000256" key="2">
    <source>
        <dbReference type="ARBA" id="ARBA00022679"/>
    </source>
</evidence>
<dbReference type="InterPro" id="IPR041698">
    <property type="entry name" value="Methyltransf_25"/>
</dbReference>
<feature type="domain" description="Methyltransferase" evidence="3">
    <location>
        <begin position="36"/>
        <end position="129"/>
    </location>
</feature>
<sequence length="262" mass="29559">MTDSWDPQLYDGAHAFVHEYGEDVLELLAPQTGEQIIDLGCGTGHLAAAIADNGVDVTGIDADQEMIHEARNTYPQQTFIHATAQRLSAIETLPETVDAVFTNAALHWIPETDQQLVADSVFERLRAGGRFVGEFGGYRNVHAIESALKAELTARGHQFENPWYFPSIGTYSQLLEAAGFEIRYMRLFDRPTELEDGPKGLRNWLEMFTDSFFKYVEPAERDSLCSAVEARLRGQLYDTNSNTWTADYRRLRFVAVVPEHRP</sequence>
<dbReference type="Pfam" id="PF13649">
    <property type="entry name" value="Methyltransf_25"/>
    <property type="match status" value="1"/>
</dbReference>
<gene>
    <name evidence="4" type="ORF">AArcSt2_07860</name>
</gene>
<evidence type="ECO:0000313" key="5">
    <source>
        <dbReference type="Proteomes" id="UP001203207"/>
    </source>
</evidence>
<dbReference type="SUPFAM" id="SSF53335">
    <property type="entry name" value="S-adenosyl-L-methionine-dependent methyltransferases"/>
    <property type="match status" value="1"/>
</dbReference>
<name>A0AAE3FX78_9EURY</name>
<dbReference type="PANTHER" id="PTHR43861">
    <property type="entry name" value="TRANS-ACONITATE 2-METHYLTRANSFERASE-RELATED"/>
    <property type="match status" value="1"/>
</dbReference>
<dbReference type="Proteomes" id="UP001203207">
    <property type="component" value="Unassembled WGS sequence"/>
</dbReference>
<keyword evidence="5" id="KW-1185">Reference proteome</keyword>